<name>A0ABX2A3Z4_9MICO</name>
<evidence type="ECO:0000256" key="6">
    <source>
        <dbReference type="SAM" id="MobiDB-lite"/>
    </source>
</evidence>
<feature type="compositionally biased region" description="Acidic residues" evidence="6">
    <location>
        <begin position="516"/>
        <end position="529"/>
    </location>
</feature>
<evidence type="ECO:0000313" key="8">
    <source>
        <dbReference type="EMBL" id="NOV96482.1"/>
    </source>
</evidence>
<feature type="region of interest" description="Disordered" evidence="6">
    <location>
        <begin position="510"/>
        <end position="529"/>
    </location>
</feature>
<keyword evidence="4" id="KW-0233">DNA recombination</keyword>
<evidence type="ECO:0000256" key="4">
    <source>
        <dbReference type="ARBA" id="ARBA00023172"/>
    </source>
</evidence>
<dbReference type="InterPro" id="IPR003798">
    <property type="entry name" value="DNA_recombination_RmuC"/>
</dbReference>
<reference evidence="8 9" key="1">
    <citation type="submission" date="2020-05" db="EMBL/GenBank/DDBJ databases">
        <title>Genomic Encyclopedia of Type Strains, Phase III (KMG-III): the genomes of soil and plant-associated and newly described type strains.</title>
        <authorList>
            <person name="Whitman W."/>
        </authorList>
    </citation>
    <scope>NUCLEOTIDE SEQUENCE [LARGE SCALE GENOMIC DNA]</scope>
    <source>
        <strain evidence="8 9">KCTC 19046</strain>
    </source>
</reference>
<comment type="similarity">
    <text evidence="2">Belongs to the RmuC family.</text>
</comment>
<keyword evidence="7" id="KW-0472">Membrane</keyword>
<organism evidence="8 9">
    <name type="scientific">Isoptericola halotolerans</name>
    <dbReference type="NCBI Taxonomy" id="300560"/>
    <lineage>
        <taxon>Bacteria</taxon>
        <taxon>Bacillati</taxon>
        <taxon>Actinomycetota</taxon>
        <taxon>Actinomycetes</taxon>
        <taxon>Micrococcales</taxon>
        <taxon>Promicromonosporaceae</taxon>
        <taxon>Isoptericola</taxon>
    </lineage>
</organism>
<evidence type="ECO:0000256" key="2">
    <source>
        <dbReference type="ARBA" id="ARBA00009840"/>
    </source>
</evidence>
<evidence type="ECO:0000256" key="3">
    <source>
        <dbReference type="ARBA" id="ARBA00023054"/>
    </source>
</evidence>
<dbReference type="Pfam" id="PF02646">
    <property type="entry name" value="RmuC"/>
    <property type="match status" value="1"/>
</dbReference>
<protein>
    <submittedName>
        <fullName evidence="8">DNA recombination protein RmuC</fullName>
    </submittedName>
</protein>
<gene>
    <name evidence="8" type="ORF">HDG69_001035</name>
</gene>
<comment type="function">
    <text evidence="1">Involved in DNA recombination.</text>
</comment>
<feature type="transmembrane region" description="Helical" evidence="7">
    <location>
        <begin position="6"/>
        <end position="24"/>
    </location>
</feature>
<sequence>MDTTTALLIALGTLVVGVLVGWLWHANRAAGARRSEEFELVRARGDLDAARRDVAELRDRLESAAAESRHRLEAERAQLDAELERGRREADRRVAETREQADRFLAQVREDLERQITEAKGDQEEMAQRFRALAGEALQSSSKQFLDLAEQKLSASTVKNDETLAQREQAFRALLDPMSKTLDKVNQRVDEAERARSQGHSTLSEQLRNLEAVNTELRTGTTDLVAALRSNQTRGVWGELQLKRVVEAAGMLDHVDFDVQVHVTSAEGESLVPDLVVNLAGGKKIVVDSKVPLSAYLKAQSATGREEVDKQLDAHAKDVLKHVDVLANKAYWSQFDAAPEFVVLFVPAEPILAAAVERRADLLETAARKNVLVATPMTLIAMLRTVGYAWQQEAIAEDAQKVLQVGKELYSRIITMTDKISRLGQSMTTATRRYNEFVGSLETRVLPQARRMVELKVVDATNTIEPLKVVEETTRPVTKPELLAAEGGGVIAIDSISADPTLEALVEADRRAMEAASDDAADDTDSAAG</sequence>
<comment type="caution">
    <text evidence="8">The sequence shown here is derived from an EMBL/GenBank/DDBJ whole genome shotgun (WGS) entry which is preliminary data.</text>
</comment>
<accession>A0ABX2A3Z4</accession>
<proteinExistence type="inferred from homology"/>
<dbReference type="Proteomes" id="UP000757540">
    <property type="component" value="Unassembled WGS sequence"/>
</dbReference>
<dbReference type="EMBL" id="JABEZU010000001">
    <property type="protein sequence ID" value="NOV96482.1"/>
    <property type="molecule type" value="Genomic_DNA"/>
</dbReference>
<evidence type="ECO:0000256" key="7">
    <source>
        <dbReference type="SAM" id="Phobius"/>
    </source>
</evidence>
<feature type="coiled-coil region" evidence="5">
    <location>
        <begin position="40"/>
        <end position="129"/>
    </location>
</feature>
<dbReference type="RefSeq" id="WP_171782661.1">
    <property type="nucleotide sequence ID" value="NZ_BAAAML010000002.1"/>
</dbReference>
<dbReference type="PANTHER" id="PTHR30563">
    <property type="entry name" value="DNA RECOMBINATION PROTEIN RMUC"/>
    <property type="match status" value="1"/>
</dbReference>
<evidence type="ECO:0000256" key="5">
    <source>
        <dbReference type="SAM" id="Coils"/>
    </source>
</evidence>
<dbReference type="PANTHER" id="PTHR30563:SF0">
    <property type="entry name" value="DNA RECOMBINATION PROTEIN RMUC"/>
    <property type="match status" value="1"/>
</dbReference>
<keyword evidence="3 5" id="KW-0175">Coiled coil</keyword>
<evidence type="ECO:0000256" key="1">
    <source>
        <dbReference type="ARBA" id="ARBA00003416"/>
    </source>
</evidence>
<evidence type="ECO:0000313" key="9">
    <source>
        <dbReference type="Proteomes" id="UP000757540"/>
    </source>
</evidence>
<keyword evidence="9" id="KW-1185">Reference proteome</keyword>
<keyword evidence="7" id="KW-0812">Transmembrane</keyword>
<keyword evidence="7" id="KW-1133">Transmembrane helix</keyword>